<dbReference type="HOGENOM" id="CLU_075406_1_0_1"/>
<feature type="compositionally biased region" description="Low complexity" evidence="1">
    <location>
        <begin position="225"/>
        <end position="241"/>
    </location>
</feature>
<evidence type="ECO:0000256" key="1">
    <source>
        <dbReference type="SAM" id="MobiDB-lite"/>
    </source>
</evidence>
<reference evidence="3" key="1">
    <citation type="journal article" date="2013" name="Science">
        <title>The Amborella genome and the evolution of flowering plants.</title>
        <authorList>
            <consortium name="Amborella Genome Project"/>
        </authorList>
    </citation>
    <scope>NUCLEOTIDE SEQUENCE [LARGE SCALE GENOMIC DNA]</scope>
</reference>
<proteinExistence type="predicted"/>
<evidence type="ECO:0000313" key="3">
    <source>
        <dbReference type="Proteomes" id="UP000017836"/>
    </source>
</evidence>
<organism evidence="2 3">
    <name type="scientific">Amborella trichopoda</name>
    <dbReference type="NCBI Taxonomy" id="13333"/>
    <lineage>
        <taxon>Eukaryota</taxon>
        <taxon>Viridiplantae</taxon>
        <taxon>Streptophyta</taxon>
        <taxon>Embryophyta</taxon>
        <taxon>Tracheophyta</taxon>
        <taxon>Spermatophyta</taxon>
        <taxon>Magnoliopsida</taxon>
        <taxon>Amborellales</taxon>
        <taxon>Amborellaceae</taxon>
        <taxon>Amborella</taxon>
    </lineage>
</organism>
<gene>
    <name evidence="2" type="ORF">AMTR_s00067p00177410</name>
</gene>
<name>U5CZX2_AMBTC</name>
<feature type="compositionally biased region" description="Polar residues" evidence="1">
    <location>
        <begin position="109"/>
        <end position="120"/>
    </location>
</feature>
<sequence length="241" mass="27165">MSMAQECSTHRYLMNPSVPPQGVCPHCLTQRLLFLQNQQKHNKQLPFSLYKERRSNNSKSFCPSLFGKLHCGGCLRRRKPIFSDHPTYVLGKNHFSGDIPDQTHFPVEDSNQNSGNSTGSDCEWASLPDGVLCVKREVQRISDRIESKQERATCREIHLTALKPPAPYHVNGVDHFQREQAQTALRPLESHQFNGADHFERAKEPATLKQMHLTDESSDGDVYLSCTESSPSLSSGTTRST</sequence>
<protein>
    <submittedName>
        <fullName evidence="2">Uncharacterized protein</fullName>
    </submittedName>
</protein>
<dbReference type="EMBL" id="KI392078">
    <property type="protein sequence ID" value="ERN18916.1"/>
    <property type="molecule type" value="Genomic_DNA"/>
</dbReference>
<keyword evidence="3" id="KW-1185">Reference proteome</keyword>
<dbReference type="Gramene" id="ERN18916">
    <property type="protein sequence ID" value="ERN18916"/>
    <property type="gene ID" value="AMTR_s00067p00177410"/>
</dbReference>
<feature type="region of interest" description="Disordered" evidence="1">
    <location>
        <begin position="100"/>
        <end position="122"/>
    </location>
</feature>
<dbReference type="Proteomes" id="UP000017836">
    <property type="component" value="Unassembled WGS sequence"/>
</dbReference>
<accession>U5CZX2</accession>
<feature type="region of interest" description="Disordered" evidence="1">
    <location>
        <begin position="213"/>
        <end position="241"/>
    </location>
</feature>
<evidence type="ECO:0000313" key="2">
    <source>
        <dbReference type="EMBL" id="ERN18916.1"/>
    </source>
</evidence>
<dbReference type="AlphaFoldDB" id="U5CZX2"/>